<sequence>MSFMEESGDFDGALREKNVPKPPPRRRRQAQEGENQSEQQASSSQVLPKQSGWSASNESAPPAGRRRGDDTQATEVNNNIAASNDDDDILIIPDLEGEHEDDLSTVVAEPGVVGGEALPTSFKDDYGSLPPSQVNGIDLSLLYERLLPLKQLRVKEGNWNPDMMLNNLKQEMQEEADKKEEHMREDTESQP</sequence>
<dbReference type="PANTHER" id="PTHR33724:SF1">
    <property type="entry name" value="INTRAFLAGELLAR TRANSPORT PROTEIN 43 HOMOLOG"/>
    <property type="match status" value="1"/>
</dbReference>
<keyword evidence="5" id="KW-1185">Reference proteome</keyword>
<evidence type="ECO:0000313" key="4">
    <source>
        <dbReference type="EnsemblProtists" id="EKX32547"/>
    </source>
</evidence>
<dbReference type="PaxDb" id="55529-EKX32547"/>
<dbReference type="AlphaFoldDB" id="L1I8W4"/>
<feature type="region of interest" description="Disordered" evidence="2">
    <location>
        <begin position="1"/>
        <end position="72"/>
    </location>
</feature>
<evidence type="ECO:0000313" key="5">
    <source>
        <dbReference type="Proteomes" id="UP000011087"/>
    </source>
</evidence>
<evidence type="ECO:0000313" key="3">
    <source>
        <dbReference type="EMBL" id="EKX32547.1"/>
    </source>
</evidence>
<dbReference type="InterPro" id="IPR029302">
    <property type="entry name" value="IFT43"/>
</dbReference>
<organism evidence="3">
    <name type="scientific">Guillardia theta (strain CCMP2712)</name>
    <name type="common">Cryptophyte</name>
    <dbReference type="NCBI Taxonomy" id="905079"/>
    <lineage>
        <taxon>Eukaryota</taxon>
        <taxon>Cryptophyceae</taxon>
        <taxon>Pyrenomonadales</taxon>
        <taxon>Geminigeraceae</taxon>
        <taxon>Guillardia</taxon>
    </lineage>
</organism>
<name>L1I8W4_GUITC</name>
<dbReference type="EnsemblProtists" id="EKX32547">
    <property type="protein sequence ID" value="EKX32547"/>
    <property type="gene ID" value="GUITHDRAFT_166679"/>
</dbReference>
<dbReference type="GO" id="GO:0035721">
    <property type="term" value="P:intraciliary retrograde transport"/>
    <property type="evidence" value="ECO:0007669"/>
    <property type="project" value="TreeGrafter"/>
</dbReference>
<reference evidence="5" key="2">
    <citation type="submission" date="2012-11" db="EMBL/GenBank/DDBJ databases">
        <authorList>
            <person name="Kuo A."/>
            <person name="Curtis B.A."/>
            <person name="Tanifuji G."/>
            <person name="Burki F."/>
            <person name="Gruber A."/>
            <person name="Irimia M."/>
            <person name="Maruyama S."/>
            <person name="Arias M.C."/>
            <person name="Ball S.G."/>
            <person name="Gile G.H."/>
            <person name="Hirakawa Y."/>
            <person name="Hopkins J.F."/>
            <person name="Rensing S.A."/>
            <person name="Schmutz J."/>
            <person name="Symeonidi A."/>
            <person name="Elias M."/>
            <person name="Eveleigh R.J."/>
            <person name="Herman E.K."/>
            <person name="Klute M.J."/>
            <person name="Nakayama T."/>
            <person name="Obornik M."/>
            <person name="Reyes-Prieto A."/>
            <person name="Armbrust E.V."/>
            <person name="Aves S.J."/>
            <person name="Beiko R.G."/>
            <person name="Coutinho P."/>
            <person name="Dacks J.B."/>
            <person name="Durnford D.G."/>
            <person name="Fast N.M."/>
            <person name="Green B.R."/>
            <person name="Grisdale C."/>
            <person name="Hempe F."/>
            <person name="Henrissat B."/>
            <person name="Hoppner M.P."/>
            <person name="Ishida K.-I."/>
            <person name="Kim E."/>
            <person name="Koreny L."/>
            <person name="Kroth P.G."/>
            <person name="Liu Y."/>
            <person name="Malik S.-B."/>
            <person name="Maier U.G."/>
            <person name="McRose D."/>
            <person name="Mock T."/>
            <person name="Neilson J.A."/>
            <person name="Onodera N.T."/>
            <person name="Poole A.M."/>
            <person name="Pritham E.J."/>
            <person name="Richards T.A."/>
            <person name="Rocap G."/>
            <person name="Roy S.W."/>
            <person name="Sarai C."/>
            <person name="Schaack S."/>
            <person name="Shirato S."/>
            <person name="Slamovits C.H."/>
            <person name="Spencer D.F."/>
            <person name="Suzuki S."/>
            <person name="Worden A.Z."/>
            <person name="Zauner S."/>
            <person name="Barry K."/>
            <person name="Bell C."/>
            <person name="Bharti A.K."/>
            <person name="Crow J.A."/>
            <person name="Grimwood J."/>
            <person name="Kramer R."/>
            <person name="Lindquist E."/>
            <person name="Lucas S."/>
            <person name="Salamov A."/>
            <person name="McFadden G.I."/>
            <person name="Lane C.E."/>
            <person name="Keeling P.J."/>
            <person name="Gray M.W."/>
            <person name="Grigoriev I.V."/>
            <person name="Archibald J.M."/>
        </authorList>
    </citation>
    <scope>NUCLEOTIDE SEQUENCE</scope>
    <source>
        <strain evidence="5">CCMP2712</strain>
    </source>
</reference>
<proteinExistence type="predicted"/>
<dbReference type="EMBL" id="JH993183">
    <property type="protein sequence ID" value="EKX32547.1"/>
    <property type="molecule type" value="Genomic_DNA"/>
</dbReference>
<dbReference type="RefSeq" id="XP_005819527.1">
    <property type="nucleotide sequence ID" value="XM_005819470.1"/>
</dbReference>
<keyword evidence="1" id="KW-0970">Cilium biogenesis/degradation</keyword>
<protein>
    <recommendedName>
        <fullName evidence="6">Intraflagellar transport protein 43</fullName>
    </recommendedName>
</protein>
<evidence type="ECO:0008006" key="6">
    <source>
        <dbReference type="Google" id="ProtNLM"/>
    </source>
</evidence>
<evidence type="ECO:0000256" key="1">
    <source>
        <dbReference type="ARBA" id="ARBA00022794"/>
    </source>
</evidence>
<dbReference type="Pfam" id="PF15305">
    <property type="entry name" value="IFT43"/>
    <property type="match status" value="1"/>
</dbReference>
<dbReference type="GO" id="GO:0030991">
    <property type="term" value="C:intraciliary transport particle A"/>
    <property type="evidence" value="ECO:0007669"/>
    <property type="project" value="InterPro"/>
</dbReference>
<dbReference type="GO" id="GO:0005929">
    <property type="term" value="C:cilium"/>
    <property type="evidence" value="ECO:0007669"/>
    <property type="project" value="TreeGrafter"/>
</dbReference>
<dbReference type="PANTHER" id="PTHR33724">
    <property type="entry name" value="INTRAFLAGELLAR TRANSPORT PROTEIN 43 HOMOLOG"/>
    <property type="match status" value="1"/>
</dbReference>
<dbReference type="GeneID" id="17289297"/>
<gene>
    <name evidence="3" type="ORF">GUITHDRAFT_166679</name>
</gene>
<reference evidence="3 5" key="1">
    <citation type="journal article" date="2012" name="Nature">
        <title>Algal genomes reveal evolutionary mosaicism and the fate of nucleomorphs.</title>
        <authorList>
            <consortium name="DOE Joint Genome Institute"/>
            <person name="Curtis B.A."/>
            <person name="Tanifuji G."/>
            <person name="Burki F."/>
            <person name="Gruber A."/>
            <person name="Irimia M."/>
            <person name="Maruyama S."/>
            <person name="Arias M.C."/>
            <person name="Ball S.G."/>
            <person name="Gile G.H."/>
            <person name="Hirakawa Y."/>
            <person name="Hopkins J.F."/>
            <person name="Kuo A."/>
            <person name="Rensing S.A."/>
            <person name="Schmutz J."/>
            <person name="Symeonidi A."/>
            <person name="Elias M."/>
            <person name="Eveleigh R.J."/>
            <person name="Herman E.K."/>
            <person name="Klute M.J."/>
            <person name="Nakayama T."/>
            <person name="Obornik M."/>
            <person name="Reyes-Prieto A."/>
            <person name="Armbrust E.V."/>
            <person name="Aves S.J."/>
            <person name="Beiko R.G."/>
            <person name="Coutinho P."/>
            <person name="Dacks J.B."/>
            <person name="Durnford D.G."/>
            <person name="Fast N.M."/>
            <person name="Green B.R."/>
            <person name="Grisdale C.J."/>
            <person name="Hempel F."/>
            <person name="Henrissat B."/>
            <person name="Hoppner M.P."/>
            <person name="Ishida K."/>
            <person name="Kim E."/>
            <person name="Koreny L."/>
            <person name="Kroth P.G."/>
            <person name="Liu Y."/>
            <person name="Malik S.B."/>
            <person name="Maier U.G."/>
            <person name="McRose D."/>
            <person name="Mock T."/>
            <person name="Neilson J.A."/>
            <person name="Onodera N.T."/>
            <person name="Poole A.M."/>
            <person name="Pritham E.J."/>
            <person name="Richards T.A."/>
            <person name="Rocap G."/>
            <person name="Roy S.W."/>
            <person name="Sarai C."/>
            <person name="Schaack S."/>
            <person name="Shirato S."/>
            <person name="Slamovits C.H."/>
            <person name="Spencer D.F."/>
            <person name="Suzuki S."/>
            <person name="Worden A.Z."/>
            <person name="Zauner S."/>
            <person name="Barry K."/>
            <person name="Bell C."/>
            <person name="Bharti A.K."/>
            <person name="Crow J.A."/>
            <person name="Grimwood J."/>
            <person name="Kramer R."/>
            <person name="Lindquist E."/>
            <person name="Lucas S."/>
            <person name="Salamov A."/>
            <person name="McFadden G.I."/>
            <person name="Lane C.E."/>
            <person name="Keeling P.J."/>
            <person name="Gray M.W."/>
            <person name="Grigoriev I.V."/>
            <person name="Archibald J.M."/>
        </authorList>
    </citation>
    <scope>NUCLEOTIDE SEQUENCE</scope>
    <source>
        <strain evidence="3 5">CCMP2712</strain>
    </source>
</reference>
<reference evidence="4" key="3">
    <citation type="submission" date="2016-03" db="UniProtKB">
        <authorList>
            <consortium name="EnsemblProtists"/>
        </authorList>
    </citation>
    <scope>IDENTIFICATION</scope>
</reference>
<feature type="region of interest" description="Disordered" evidence="2">
    <location>
        <begin position="171"/>
        <end position="191"/>
    </location>
</feature>
<dbReference type="Proteomes" id="UP000011087">
    <property type="component" value="Unassembled WGS sequence"/>
</dbReference>
<dbReference type="OrthoDB" id="206950at2759"/>
<feature type="compositionally biased region" description="Low complexity" evidence="2">
    <location>
        <begin position="32"/>
        <end position="45"/>
    </location>
</feature>
<dbReference type="HOGENOM" id="CLU_1423963_0_0_1"/>
<dbReference type="OMA" id="IGWGNES"/>
<accession>L1I8W4</accession>
<dbReference type="KEGG" id="gtt:GUITHDRAFT_166679"/>
<evidence type="ECO:0000256" key="2">
    <source>
        <dbReference type="SAM" id="MobiDB-lite"/>
    </source>
</evidence>
<feature type="compositionally biased region" description="Polar residues" evidence="2">
    <location>
        <begin position="46"/>
        <end position="59"/>
    </location>
</feature>